<accession>A0A1Y0IM94</accession>
<evidence type="ECO:0000313" key="2">
    <source>
        <dbReference type="Proteomes" id="UP000195437"/>
    </source>
</evidence>
<dbReference type="EMBL" id="CP021434">
    <property type="protein sequence ID" value="ARU61682.1"/>
    <property type="molecule type" value="Genomic_DNA"/>
</dbReference>
<gene>
    <name evidence="1" type="ORF">CBW65_12120</name>
</gene>
<organism evidence="1 2">
    <name type="scientific">Tumebacillus avium</name>
    <dbReference type="NCBI Taxonomy" id="1903704"/>
    <lineage>
        <taxon>Bacteria</taxon>
        <taxon>Bacillati</taxon>
        <taxon>Bacillota</taxon>
        <taxon>Bacilli</taxon>
        <taxon>Bacillales</taxon>
        <taxon>Alicyclobacillaceae</taxon>
        <taxon>Tumebacillus</taxon>
    </lineage>
</organism>
<dbReference type="Proteomes" id="UP000195437">
    <property type="component" value="Chromosome"/>
</dbReference>
<name>A0A1Y0IM94_9BACL</name>
<dbReference type="RefSeq" id="WP_087457055.1">
    <property type="nucleotide sequence ID" value="NZ_CP021434.1"/>
</dbReference>
<reference evidence="2" key="1">
    <citation type="submission" date="2017-05" db="EMBL/GenBank/DDBJ databases">
        <authorList>
            <person name="Sung H."/>
        </authorList>
    </citation>
    <scope>NUCLEOTIDE SEQUENCE [LARGE SCALE GENOMIC DNA]</scope>
    <source>
        <strain evidence="2">AR23208</strain>
    </source>
</reference>
<dbReference type="OrthoDB" id="2652576at2"/>
<evidence type="ECO:0000313" key="1">
    <source>
        <dbReference type="EMBL" id="ARU61682.1"/>
    </source>
</evidence>
<sequence>MQHMEKYLESISQSLESLVQIEKQKNQILKTLAENLTGVNLSAVLDTPILTEELTKFTQESSEVHSLTYDLFMQVTKVYMEEERLRIANNKKKKAARRLSINLGNTLEDFFLDHLEDESINVDRAKDGLIIFSRDAQPVATLKFMTDLGFHRGTEWYRYINAVVSDSDENYGVPNDRVYIIVCSLLNSIEKPHVEGLLGKSITSNWDFLHQKTLVSEYLDKYKAGIGMLRNPDRQVYFMASELHPNAMADELYHAKRKGEDSKALLEKLNGYQWLSDIEKLIQEMNTKL</sequence>
<dbReference type="KEGG" id="tum:CBW65_12120"/>
<dbReference type="AlphaFoldDB" id="A0A1Y0IM94"/>
<proteinExistence type="predicted"/>
<keyword evidence="2" id="KW-1185">Reference proteome</keyword>
<protein>
    <submittedName>
        <fullName evidence="1">Uncharacterized protein</fullName>
    </submittedName>
</protein>